<name>A0ABR1AXJ5_POLSC</name>
<keyword evidence="2" id="KW-1185">Reference proteome</keyword>
<comment type="caution">
    <text evidence="1">The sequence shown here is derived from an EMBL/GenBank/DDBJ whole genome shotgun (WGS) entry which is preliminary data.</text>
</comment>
<sequence>MFRIRHSCREDSTTGGQSCRYCGFPETLGRNENICPDLFDFFPMNPGILLESLREGRCPTSVFKRNVWEGDGNGRQKKTKNSVEFRHLKGRQQQRAPGFTGKARRPRHLESKFFFLENKTIYAQNLVRYIEFL</sequence>
<dbReference type="EMBL" id="JAWJWF010000007">
    <property type="protein sequence ID" value="KAK6630929.1"/>
    <property type="molecule type" value="Genomic_DNA"/>
</dbReference>
<organism evidence="1 2">
    <name type="scientific">Polyplax serrata</name>
    <name type="common">Common mouse louse</name>
    <dbReference type="NCBI Taxonomy" id="468196"/>
    <lineage>
        <taxon>Eukaryota</taxon>
        <taxon>Metazoa</taxon>
        <taxon>Ecdysozoa</taxon>
        <taxon>Arthropoda</taxon>
        <taxon>Hexapoda</taxon>
        <taxon>Insecta</taxon>
        <taxon>Pterygota</taxon>
        <taxon>Neoptera</taxon>
        <taxon>Paraneoptera</taxon>
        <taxon>Psocodea</taxon>
        <taxon>Troctomorpha</taxon>
        <taxon>Phthiraptera</taxon>
        <taxon>Anoplura</taxon>
        <taxon>Polyplacidae</taxon>
        <taxon>Polyplax</taxon>
    </lineage>
</organism>
<accession>A0ABR1AXJ5</accession>
<reference evidence="1 2" key="1">
    <citation type="submission" date="2023-09" db="EMBL/GenBank/DDBJ databases">
        <title>Genomes of two closely related lineages of the louse Polyplax serrata with different host specificities.</title>
        <authorList>
            <person name="Martinu J."/>
            <person name="Tarabai H."/>
            <person name="Stefka J."/>
            <person name="Hypsa V."/>
        </authorList>
    </citation>
    <scope>NUCLEOTIDE SEQUENCE [LARGE SCALE GENOMIC DNA]</scope>
    <source>
        <strain evidence="1">98ZLc_SE</strain>
    </source>
</reference>
<protein>
    <submittedName>
        <fullName evidence="1">Uncharacterized protein</fullName>
    </submittedName>
</protein>
<dbReference type="Proteomes" id="UP001359485">
    <property type="component" value="Unassembled WGS sequence"/>
</dbReference>
<evidence type="ECO:0000313" key="1">
    <source>
        <dbReference type="EMBL" id="KAK6630929.1"/>
    </source>
</evidence>
<gene>
    <name evidence="1" type="ORF">RUM44_003101</name>
</gene>
<evidence type="ECO:0000313" key="2">
    <source>
        <dbReference type="Proteomes" id="UP001359485"/>
    </source>
</evidence>
<proteinExistence type="predicted"/>